<sequence>MAQYELLLPKMGESVAEATVIKWVKQPGDTIDLDDTILEIATDKVDSEVPSPVAGKLVKQLFQENDVAQVGDVIAIIETEGTSESKAEDQATAPATPEEKPAPIPGIAQLPVENVTAPANFSASDRFYSPLVKSIASQENIPVSELDAIKGSGADGRLNKDDLLNYIANKNGGSQVPPSPVSASTSVPVVEMPSPPKVDPPGASKPSTTSVSGGDEIIEMDRMRKLIADHMVMSKTTSPHVTSFVEADVTNMVLWRNKVKNAFEKRENEKITFTPIFIEAVAKAIKDFPMINVSVNGTQIIKKRDINIGMAAALPSGNLIVPVIRNADQLNLVGLTKAVNDLALRAKNSKLKPDETQGGTFTLTNVGSFGNVMGTPIINQPQVAILAVGAIKKKPAVLETAHGDVIAIRHMMFLSLSYDHRVVDGSLGGMFVRRVADYLENWDFNREI</sequence>
<evidence type="ECO:0000256" key="6">
    <source>
        <dbReference type="ARBA" id="ARBA00023315"/>
    </source>
</evidence>
<keyword evidence="6 7" id="KW-0012">Acyltransferase</keyword>
<evidence type="ECO:0000256" key="1">
    <source>
        <dbReference type="ARBA" id="ARBA00001938"/>
    </source>
</evidence>
<evidence type="ECO:0000259" key="9">
    <source>
        <dbReference type="PROSITE" id="PS50968"/>
    </source>
</evidence>
<evidence type="ECO:0000313" key="12">
    <source>
        <dbReference type="Proteomes" id="UP000487757"/>
    </source>
</evidence>
<dbReference type="InterPro" id="IPR036625">
    <property type="entry name" value="E3-bd_dom_sf"/>
</dbReference>
<keyword evidence="5 7" id="KW-0450">Lipoyl</keyword>
<dbReference type="PANTHER" id="PTHR43178">
    <property type="entry name" value="DIHYDROLIPOAMIDE ACETYLTRANSFERASE COMPONENT OF PYRUVATE DEHYDROGENASE COMPLEX"/>
    <property type="match status" value="1"/>
</dbReference>
<gene>
    <name evidence="11" type="ORF">GJU39_07265</name>
</gene>
<feature type="domain" description="Lipoyl-binding" evidence="9">
    <location>
        <begin position="3"/>
        <end position="78"/>
    </location>
</feature>
<comment type="caution">
    <text evidence="11">The sequence shown here is derived from an EMBL/GenBank/DDBJ whole genome shotgun (WGS) entry which is preliminary data.</text>
</comment>
<accession>A0A7K0FWJ1</accession>
<feature type="region of interest" description="Disordered" evidence="8">
    <location>
        <begin position="169"/>
        <end position="213"/>
    </location>
</feature>
<dbReference type="InterPro" id="IPR001078">
    <property type="entry name" value="2-oxoacid_DH_actylTfrase"/>
</dbReference>
<dbReference type="AlphaFoldDB" id="A0A7K0FWJ1"/>
<dbReference type="PROSITE" id="PS50968">
    <property type="entry name" value="BIOTINYL_LIPOYL"/>
    <property type="match status" value="1"/>
</dbReference>
<keyword evidence="12" id="KW-1185">Reference proteome</keyword>
<evidence type="ECO:0000256" key="5">
    <source>
        <dbReference type="ARBA" id="ARBA00022823"/>
    </source>
</evidence>
<dbReference type="SUPFAM" id="SSF52777">
    <property type="entry name" value="CoA-dependent acyltransferases"/>
    <property type="match status" value="1"/>
</dbReference>
<reference evidence="11 12" key="1">
    <citation type="submission" date="2019-11" db="EMBL/GenBank/DDBJ databases">
        <title>Pedobacter petrophilus genome.</title>
        <authorList>
            <person name="Feldbauer M.J."/>
            <person name="Newman J.D."/>
        </authorList>
    </citation>
    <scope>NUCLEOTIDE SEQUENCE [LARGE SCALE GENOMIC DNA]</scope>
    <source>
        <strain evidence="11 12">LMG 29686</strain>
    </source>
</reference>
<dbReference type="FunFam" id="3.30.559.10:FF:000007">
    <property type="entry name" value="Dihydrolipoamide acetyltransferase component of pyruvate dehydrogenase complex"/>
    <property type="match status" value="1"/>
</dbReference>
<dbReference type="InterPro" id="IPR004167">
    <property type="entry name" value="PSBD"/>
</dbReference>
<dbReference type="Pfam" id="PF02817">
    <property type="entry name" value="E3_binding"/>
    <property type="match status" value="1"/>
</dbReference>
<comment type="subunit">
    <text evidence="3">Forms a 24-polypeptide structural core with octahedral symmetry.</text>
</comment>
<evidence type="ECO:0000256" key="4">
    <source>
        <dbReference type="ARBA" id="ARBA00022679"/>
    </source>
</evidence>
<keyword evidence="4 7" id="KW-0808">Transferase</keyword>
<dbReference type="SUPFAM" id="SSF47005">
    <property type="entry name" value="Peripheral subunit-binding domain of 2-oxo acid dehydrogenase complex"/>
    <property type="match status" value="1"/>
</dbReference>
<evidence type="ECO:0000313" key="11">
    <source>
        <dbReference type="EMBL" id="MRX75885.1"/>
    </source>
</evidence>
<name>A0A7K0FWJ1_9SPHI</name>
<dbReference type="Pfam" id="PF00198">
    <property type="entry name" value="2-oxoacid_dh"/>
    <property type="match status" value="1"/>
</dbReference>
<comment type="similarity">
    <text evidence="2 7">Belongs to the 2-oxoacid dehydrogenase family.</text>
</comment>
<dbReference type="Pfam" id="PF00364">
    <property type="entry name" value="Biotin_lipoyl"/>
    <property type="match status" value="1"/>
</dbReference>
<dbReference type="InterPro" id="IPR003016">
    <property type="entry name" value="2-oxoA_DH_lipoyl-BS"/>
</dbReference>
<dbReference type="PROSITE" id="PS51826">
    <property type="entry name" value="PSBD"/>
    <property type="match status" value="1"/>
</dbReference>
<dbReference type="Gene3D" id="4.10.320.10">
    <property type="entry name" value="E3-binding domain"/>
    <property type="match status" value="1"/>
</dbReference>
<dbReference type="Proteomes" id="UP000487757">
    <property type="component" value="Unassembled WGS sequence"/>
</dbReference>
<organism evidence="11 12">
    <name type="scientific">Pedobacter petrophilus</name>
    <dbReference type="NCBI Taxonomy" id="1908241"/>
    <lineage>
        <taxon>Bacteria</taxon>
        <taxon>Pseudomonadati</taxon>
        <taxon>Bacteroidota</taxon>
        <taxon>Sphingobacteriia</taxon>
        <taxon>Sphingobacteriales</taxon>
        <taxon>Sphingobacteriaceae</taxon>
        <taxon>Pedobacter</taxon>
    </lineage>
</organism>
<proteinExistence type="inferred from homology"/>
<dbReference type="PANTHER" id="PTHR43178:SF5">
    <property type="entry name" value="LIPOAMIDE ACYLTRANSFERASE COMPONENT OF BRANCHED-CHAIN ALPHA-KETO ACID DEHYDROGENASE COMPLEX, MITOCHONDRIAL"/>
    <property type="match status" value="1"/>
</dbReference>
<dbReference type="Gene3D" id="3.30.559.10">
    <property type="entry name" value="Chloramphenicol acetyltransferase-like domain"/>
    <property type="match status" value="1"/>
</dbReference>
<dbReference type="OrthoDB" id="9805770at2"/>
<dbReference type="InterPro" id="IPR000089">
    <property type="entry name" value="Biotin_lipoyl"/>
</dbReference>
<evidence type="ECO:0000259" key="10">
    <source>
        <dbReference type="PROSITE" id="PS51826"/>
    </source>
</evidence>
<dbReference type="EMBL" id="WKKH01000008">
    <property type="protein sequence ID" value="MRX75885.1"/>
    <property type="molecule type" value="Genomic_DNA"/>
</dbReference>
<dbReference type="GO" id="GO:0031405">
    <property type="term" value="F:lipoic acid binding"/>
    <property type="evidence" value="ECO:0007669"/>
    <property type="project" value="TreeGrafter"/>
</dbReference>
<dbReference type="RefSeq" id="WP_154280102.1">
    <property type="nucleotide sequence ID" value="NZ_JBHUJQ010000001.1"/>
</dbReference>
<feature type="compositionally biased region" description="Low complexity" evidence="8">
    <location>
        <begin position="181"/>
        <end position="190"/>
    </location>
</feature>
<dbReference type="InterPro" id="IPR011053">
    <property type="entry name" value="Single_hybrid_motif"/>
</dbReference>
<evidence type="ECO:0000256" key="2">
    <source>
        <dbReference type="ARBA" id="ARBA00007317"/>
    </source>
</evidence>
<dbReference type="InterPro" id="IPR050743">
    <property type="entry name" value="2-oxoacid_DH_E2_comp"/>
</dbReference>
<evidence type="ECO:0000256" key="8">
    <source>
        <dbReference type="SAM" id="MobiDB-lite"/>
    </source>
</evidence>
<feature type="domain" description="Peripheral subunit-binding (PSBD)" evidence="10">
    <location>
        <begin position="127"/>
        <end position="167"/>
    </location>
</feature>
<evidence type="ECO:0000256" key="7">
    <source>
        <dbReference type="RuleBase" id="RU003423"/>
    </source>
</evidence>
<comment type="cofactor">
    <cofactor evidence="1 7">
        <name>(R)-lipoate</name>
        <dbReference type="ChEBI" id="CHEBI:83088"/>
    </cofactor>
</comment>
<feature type="region of interest" description="Disordered" evidence="8">
    <location>
        <begin position="80"/>
        <end position="104"/>
    </location>
</feature>
<dbReference type="InterPro" id="IPR023213">
    <property type="entry name" value="CAT-like_dom_sf"/>
</dbReference>
<dbReference type="GO" id="GO:0005737">
    <property type="term" value="C:cytoplasm"/>
    <property type="evidence" value="ECO:0007669"/>
    <property type="project" value="TreeGrafter"/>
</dbReference>
<dbReference type="SUPFAM" id="SSF51230">
    <property type="entry name" value="Single hybrid motif"/>
    <property type="match status" value="1"/>
</dbReference>
<dbReference type="CDD" id="cd06849">
    <property type="entry name" value="lipoyl_domain"/>
    <property type="match status" value="1"/>
</dbReference>
<dbReference type="EC" id="2.3.1.-" evidence="7"/>
<dbReference type="Gene3D" id="2.40.50.100">
    <property type="match status" value="1"/>
</dbReference>
<evidence type="ECO:0000256" key="3">
    <source>
        <dbReference type="ARBA" id="ARBA00011484"/>
    </source>
</evidence>
<protein>
    <recommendedName>
        <fullName evidence="7">Dihydrolipoamide acetyltransferase component of pyruvate dehydrogenase complex</fullName>
        <ecNumber evidence="7">2.3.1.-</ecNumber>
    </recommendedName>
</protein>
<dbReference type="GO" id="GO:0016407">
    <property type="term" value="F:acetyltransferase activity"/>
    <property type="evidence" value="ECO:0007669"/>
    <property type="project" value="TreeGrafter"/>
</dbReference>
<dbReference type="PROSITE" id="PS00189">
    <property type="entry name" value="LIPOYL"/>
    <property type="match status" value="1"/>
</dbReference>